<protein>
    <submittedName>
        <fullName evidence="3">Putative nicotine oxidoreductase</fullName>
    </submittedName>
</protein>
<dbReference type="OMA" id="NSWRERT"/>
<dbReference type="OrthoDB" id="6782675at2759"/>
<feature type="domain" description="Reverse transcriptase" evidence="2">
    <location>
        <begin position="218"/>
        <end position="400"/>
    </location>
</feature>
<evidence type="ECO:0000313" key="4">
    <source>
        <dbReference type="Proteomes" id="UP000198287"/>
    </source>
</evidence>
<dbReference type="Proteomes" id="UP000198287">
    <property type="component" value="Unassembled WGS sequence"/>
</dbReference>
<dbReference type="PANTHER" id="PTHR21301">
    <property type="entry name" value="REVERSE TRANSCRIPTASE"/>
    <property type="match status" value="1"/>
</dbReference>
<dbReference type="PROSITE" id="PS50878">
    <property type="entry name" value="RT_POL"/>
    <property type="match status" value="1"/>
</dbReference>
<evidence type="ECO:0000259" key="2">
    <source>
        <dbReference type="PROSITE" id="PS50878"/>
    </source>
</evidence>
<feature type="compositionally biased region" description="Polar residues" evidence="1">
    <location>
        <begin position="27"/>
        <end position="42"/>
    </location>
</feature>
<feature type="region of interest" description="Disordered" evidence="1">
    <location>
        <begin position="27"/>
        <end position="53"/>
    </location>
</feature>
<keyword evidence="4" id="KW-1185">Reference proteome</keyword>
<comment type="caution">
    <text evidence="3">The sequence shown here is derived from an EMBL/GenBank/DDBJ whole genome shotgun (WGS) entry which is preliminary data.</text>
</comment>
<reference evidence="3 4" key="1">
    <citation type="submission" date="2015-12" db="EMBL/GenBank/DDBJ databases">
        <title>The genome of Folsomia candida.</title>
        <authorList>
            <person name="Faddeeva A."/>
            <person name="Derks M.F."/>
            <person name="Anvar Y."/>
            <person name="Smit S."/>
            <person name="Van Straalen N."/>
            <person name="Roelofs D."/>
        </authorList>
    </citation>
    <scope>NUCLEOTIDE SEQUENCE [LARGE SCALE GENOMIC DNA]</scope>
    <source>
        <strain evidence="3 4">VU population</strain>
        <tissue evidence="3">Whole body</tissue>
    </source>
</reference>
<dbReference type="InterPro" id="IPR000477">
    <property type="entry name" value="RT_dom"/>
</dbReference>
<evidence type="ECO:0000256" key="1">
    <source>
        <dbReference type="SAM" id="MobiDB-lite"/>
    </source>
</evidence>
<evidence type="ECO:0000313" key="3">
    <source>
        <dbReference type="EMBL" id="OXA46730.1"/>
    </source>
</evidence>
<name>A0A226DNR1_FOLCA</name>
<sequence length="400" mass="45579">MLLPSGKPDEGRVSVGSGAIKLQTQIVPTSAHSKPDLTTSQHPARRTISDGVNHHSNTKSVVNLSSRILTKDEKDTLELGLNFAIPFQRHQQLIIEAGINIEICLQDFEINDNAKNQIRSGVARILNKEKNKPDPNKIKYADLTKKLSSLKHDPSIIIVPADKGNATVIMDKDDYNSKVIELLSDPTYQVLNYDPTHRLEQKIKTLCKNLQKLKHISENEYKSIAPSNTKCPNFYGLPKIHKRNVPLRPIVDFRNSPAYKLSFFLNKILKPITNNFPTKLNNSYEFATEIKNLIVPDDYELVSFDVTSLCTKVPISDILEYIEERLQNENNWKNLTKLNSKEIIKLITLCMNSNYFQWKTTIFKQTEGTPMGSPLSPAVAEFFLQKLEWQIIIKNQKKKL</sequence>
<dbReference type="PANTHER" id="PTHR21301:SF10">
    <property type="entry name" value="REVERSE TRANSCRIPTASE DOMAIN-CONTAINING PROTEIN"/>
    <property type="match status" value="1"/>
</dbReference>
<gene>
    <name evidence="3" type="ORF">Fcan01_18171</name>
</gene>
<dbReference type="EMBL" id="LNIX01000014">
    <property type="protein sequence ID" value="OXA46730.1"/>
    <property type="molecule type" value="Genomic_DNA"/>
</dbReference>
<accession>A0A226DNR1</accession>
<organism evidence="3 4">
    <name type="scientific">Folsomia candida</name>
    <name type="common">Springtail</name>
    <dbReference type="NCBI Taxonomy" id="158441"/>
    <lineage>
        <taxon>Eukaryota</taxon>
        <taxon>Metazoa</taxon>
        <taxon>Ecdysozoa</taxon>
        <taxon>Arthropoda</taxon>
        <taxon>Hexapoda</taxon>
        <taxon>Collembola</taxon>
        <taxon>Entomobryomorpha</taxon>
        <taxon>Isotomoidea</taxon>
        <taxon>Isotomidae</taxon>
        <taxon>Proisotominae</taxon>
        <taxon>Folsomia</taxon>
    </lineage>
</organism>
<dbReference type="AlphaFoldDB" id="A0A226DNR1"/>
<proteinExistence type="predicted"/>